<evidence type="ECO:0000256" key="1">
    <source>
        <dbReference type="SAM" id="MobiDB-lite"/>
    </source>
</evidence>
<feature type="region of interest" description="Disordered" evidence="1">
    <location>
        <begin position="17"/>
        <end position="56"/>
    </location>
</feature>
<comment type="caution">
    <text evidence="2">The sequence shown here is derived from an EMBL/GenBank/DDBJ whole genome shotgun (WGS) entry which is preliminary data.</text>
</comment>
<evidence type="ECO:0000313" key="3">
    <source>
        <dbReference type="Proteomes" id="UP001500037"/>
    </source>
</evidence>
<dbReference type="Gene3D" id="2.50.20.20">
    <property type="match status" value="1"/>
</dbReference>
<keyword evidence="3" id="KW-1185">Reference proteome</keyword>
<protein>
    <submittedName>
        <fullName evidence="2">Lipoprotein</fullName>
    </submittedName>
</protein>
<sequence>MVAAVLMAAGLTACGGGAGAPAQLSPSRPATSPSPSEAGSSDRSPRGVMLSAAQGLQSSRRAKLSFWSNTPDGRNQSAAGVLYWAPRTIMQLGWTMPGATDQLIVMDTVSYQGGDAATAARLGGRHWEKSGEVIGPDGRKETPFASLVDQLNPVLAVTAAAGAGDLRLLGEEKLSEGSAEHYRATLSVADYAAAQQDLLTAERREQLATALGQGGVGTVTLDLWLNDKDQLVQLQRSGRGSQGSLDQTIQYSDFGGPLAVQAPAENDTQGPAR</sequence>
<reference evidence="2 3" key="1">
    <citation type="journal article" date="2019" name="Int. J. Syst. Evol. Microbiol.">
        <title>The Global Catalogue of Microorganisms (GCM) 10K type strain sequencing project: providing services to taxonomists for standard genome sequencing and annotation.</title>
        <authorList>
            <consortium name="The Broad Institute Genomics Platform"/>
            <consortium name="The Broad Institute Genome Sequencing Center for Infectious Disease"/>
            <person name="Wu L."/>
            <person name="Ma J."/>
        </authorList>
    </citation>
    <scope>NUCLEOTIDE SEQUENCE [LARGE SCALE GENOMIC DNA]</scope>
    <source>
        <strain evidence="2 3">JCM 13004</strain>
    </source>
</reference>
<organism evidence="2 3">
    <name type="scientific">Kitasatospora nipponensis</name>
    <dbReference type="NCBI Taxonomy" id="258049"/>
    <lineage>
        <taxon>Bacteria</taxon>
        <taxon>Bacillati</taxon>
        <taxon>Actinomycetota</taxon>
        <taxon>Actinomycetes</taxon>
        <taxon>Kitasatosporales</taxon>
        <taxon>Streptomycetaceae</taxon>
        <taxon>Kitasatospora</taxon>
    </lineage>
</organism>
<dbReference type="EMBL" id="BAAALF010000114">
    <property type="protein sequence ID" value="GAA1255412.1"/>
    <property type="molecule type" value="Genomic_DNA"/>
</dbReference>
<dbReference type="Proteomes" id="UP001500037">
    <property type="component" value="Unassembled WGS sequence"/>
</dbReference>
<name>A0ABN1WMC7_9ACTN</name>
<keyword evidence="2" id="KW-0449">Lipoprotein</keyword>
<feature type="compositionally biased region" description="Low complexity" evidence="1">
    <location>
        <begin position="20"/>
        <end position="36"/>
    </location>
</feature>
<evidence type="ECO:0000313" key="2">
    <source>
        <dbReference type="EMBL" id="GAA1255412.1"/>
    </source>
</evidence>
<accession>A0ABN1WMC7</accession>
<proteinExistence type="predicted"/>
<gene>
    <name evidence="2" type="ORF">GCM10009665_52440</name>
</gene>